<evidence type="ECO:0000313" key="6">
    <source>
        <dbReference type="EMBL" id="CAA9564001.1"/>
    </source>
</evidence>
<feature type="domain" description="HTH luxR-type" evidence="5">
    <location>
        <begin position="42"/>
        <end position="107"/>
    </location>
</feature>
<dbReference type="PROSITE" id="PS50043">
    <property type="entry name" value="HTH_LUXR_2"/>
    <property type="match status" value="1"/>
</dbReference>
<evidence type="ECO:0000259" key="5">
    <source>
        <dbReference type="PROSITE" id="PS50043"/>
    </source>
</evidence>
<dbReference type="CDD" id="cd06170">
    <property type="entry name" value="LuxR_C_like"/>
    <property type="match status" value="1"/>
</dbReference>
<feature type="region of interest" description="Disordered" evidence="4">
    <location>
        <begin position="29"/>
        <end position="48"/>
    </location>
</feature>
<evidence type="ECO:0000256" key="4">
    <source>
        <dbReference type="SAM" id="MobiDB-lite"/>
    </source>
</evidence>
<dbReference type="InterPro" id="IPR016032">
    <property type="entry name" value="Sig_transdc_resp-reg_C-effctor"/>
</dbReference>
<accession>A0A6J4UZA8</accession>
<gene>
    <name evidence="6" type="ORF">AVDCRST_MAG19-2068</name>
</gene>
<dbReference type="SUPFAM" id="SSF46894">
    <property type="entry name" value="C-terminal effector domain of the bipartite response regulators"/>
    <property type="match status" value="1"/>
</dbReference>
<organism evidence="6">
    <name type="scientific">uncultured Thermomicrobiales bacterium</name>
    <dbReference type="NCBI Taxonomy" id="1645740"/>
    <lineage>
        <taxon>Bacteria</taxon>
        <taxon>Pseudomonadati</taxon>
        <taxon>Thermomicrobiota</taxon>
        <taxon>Thermomicrobia</taxon>
        <taxon>Thermomicrobiales</taxon>
        <taxon>environmental samples</taxon>
    </lineage>
</organism>
<sequence>LGEAAFAAAWAEGRRLSPFEARAEAVGVAEATAATSEPGTTPDDVNHGLTPRELEVLRLVADGSSDREIAKALFIGPATVRTHLANAFAKLEVGSRTAAVAAARRLGIL</sequence>
<dbReference type="PANTHER" id="PTHR44688:SF16">
    <property type="entry name" value="DNA-BINDING TRANSCRIPTIONAL ACTIVATOR DEVR_DOSR"/>
    <property type="match status" value="1"/>
</dbReference>
<name>A0A6J4UZA8_9BACT</name>
<dbReference type="GO" id="GO:0003677">
    <property type="term" value="F:DNA binding"/>
    <property type="evidence" value="ECO:0007669"/>
    <property type="project" value="UniProtKB-KW"/>
</dbReference>
<evidence type="ECO:0000256" key="2">
    <source>
        <dbReference type="ARBA" id="ARBA00023125"/>
    </source>
</evidence>
<dbReference type="Pfam" id="PF00196">
    <property type="entry name" value="GerE"/>
    <property type="match status" value="1"/>
</dbReference>
<dbReference type="EMBL" id="CADCWL010000092">
    <property type="protein sequence ID" value="CAA9564001.1"/>
    <property type="molecule type" value="Genomic_DNA"/>
</dbReference>
<dbReference type="AlphaFoldDB" id="A0A6J4UZA8"/>
<dbReference type="PRINTS" id="PR00038">
    <property type="entry name" value="HTHLUXR"/>
</dbReference>
<keyword evidence="1" id="KW-0805">Transcription regulation</keyword>
<protein>
    <recommendedName>
        <fullName evidence="5">HTH luxR-type domain-containing protein</fullName>
    </recommendedName>
</protein>
<evidence type="ECO:0000256" key="3">
    <source>
        <dbReference type="ARBA" id="ARBA00023163"/>
    </source>
</evidence>
<dbReference type="PANTHER" id="PTHR44688">
    <property type="entry name" value="DNA-BINDING TRANSCRIPTIONAL ACTIVATOR DEVR_DOSR"/>
    <property type="match status" value="1"/>
</dbReference>
<proteinExistence type="predicted"/>
<dbReference type="InterPro" id="IPR000792">
    <property type="entry name" value="Tscrpt_reg_LuxR_C"/>
</dbReference>
<feature type="non-terminal residue" evidence="6">
    <location>
        <position position="1"/>
    </location>
</feature>
<keyword evidence="2" id="KW-0238">DNA-binding</keyword>
<evidence type="ECO:0000256" key="1">
    <source>
        <dbReference type="ARBA" id="ARBA00023015"/>
    </source>
</evidence>
<dbReference type="InterPro" id="IPR036388">
    <property type="entry name" value="WH-like_DNA-bd_sf"/>
</dbReference>
<keyword evidence="3" id="KW-0804">Transcription</keyword>
<dbReference type="SMART" id="SM00421">
    <property type="entry name" value="HTH_LUXR"/>
    <property type="match status" value="1"/>
</dbReference>
<dbReference type="GO" id="GO:0006355">
    <property type="term" value="P:regulation of DNA-templated transcription"/>
    <property type="evidence" value="ECO:0007669"/>
    <property type="project" value="InterPro"/>
</dbReference>
<dbReference type="Gene3D" id="1.10.10.10">
    <property type="entry name" value="Winged helix-like DNA-binding domain superfamily/Winged helix DNA-binding domain"/>
    <property type="match status" value="1"/>
</dbReference>
<reference evidence="6" key="1">
    <citation type="submission" date="2020-02" db="EMBL/GenBank/DDBJ databases">
        <authorList>
            <person name="Meier V. D."/>
        </authorList>
    </citation>
    <scope>NUCLEOTIDE SEQUENCE</scope>
    <source>
        <strain evidence="6">AVDCRST_MAG19</strain>
    </source>
</reference>